<keyword evidence="11" id="KW-1185">Reference proteome</keyword>
<gene>
    <name evidence="10" type="ORF">O3I_021560</name>
</gene>
<dbReference type="STRING" id="1133849.O3I_021560"/>
<dbReference type="PRINTS" id="PR00089">
    <property type="entry name" value="LUCIFERASE"/>
</dbReference>
<dbReference type="GO" id="GO:0005829">
    <property type="term" value="C:cytosol"/>
    <property type="evidence" value="ECO:0007669"/>
    <property type="project" value="TreeGrafter"/>
</dbReference>
<keyword evidence="7" id="KW-0599">Photoprotein</keyword>
<keyword evidence="3" id="KW-0285">Flavoprotein</keyword>
<comment type="subunit">
    <text evidence="1">Heterodimer of an alpha and a beta chain.</text>
</comment>
<dbReference type="AlphaFoldDB" id="K0F3X8"/>
<dbReference type="InterPro" id="IPR002103">
    <property type="entry name" value="Luciferase_bac/NFP"/>
</dbReference>
<dbReference type="EMBL" id="CP003876">
    <property type="protein sequence ID" value="AFU02271.1"/>
    <property type="molecule type" value="Genomic_DNA"/>
</dbReference>
<dbReference type="HOGENOM" id="CLU_027853_3_0_11"/>
<dbReference type="RefSeq" id="WP_014985126.1">
    <property type="nucleotide sequence ID" value="NC_018681.1"/>
</dbReference>
<feature type="domain" description="Luciferase-like" evidence="9">
    <location>
        <begin position="1"/>
        <end position="322"/>
    </location>
</feature>
<dbReference type="InterPro" id="IPR036661">
    <property type="entry name" value="Luciferase-like_sf"/>
</dbReference>
<dbReference type="PANTHER" id="PTHR30137:SF8">
    <property type="entry name" value="BLR5498 PROTEIN"/>
    <property type="match status" value="1"/>
</dbReference>
<dbReference type="Gene3D" id="3.20.20.30">
    <property type="entry name" value="Luciferase-like domain"/>
    <property type="match status" value="1"/>
</dbReference>
<evidence type="ECO:0000256" key="4">
    <source>
        <dbReference type="ARBA" id="ARBA00023002"/>
    </source>
</evidence>
<dbReference type="Pfam" id="PF00296">
    <property type="entry name" value="Bac_luciferase"/>
    <property type="match status" value="1"/>
</dbReference>
<organism evidence="10 11">
    <name type="scientific">Nocardia brasiliensis (strain ATCC 700358 / HUJEG-1)</name>
    <dbReference type="NCBI Taxonomy" id="1133849"/>
    <lineage>
        <taxon>Bacteria</taxon>
        <taxon>Bacillati</taxon>
        <taxon>Actinomycetota</taxon>
        <taxon>Actinomycetes</taxon>
        <taxon>Mycobacteriales</taxon>
        <taxon>Nocardiaceae</taxon>
        <taxon>Nocardia</taxon>
    </lineage>
</organism>
<dbReference type="eggNOG" id="COG2141">
    <property type="taxonomic scope" value="Bacteria"/>
</dbReference>
<dbReference type="GO" id="GO:0047646">
    <property type="term" value="F:alkanal monooxygenase (FMN-linked) activity"/>
    <property type="evidence" value="ECO:0007669"/>
    <property type="project" value="UniProtKB-EC"/>
</dbReference>
<comment type="catalytic activity">
    <reaction evidence="8">
        <text>a long-chain fatty aldehyde + FMNH2 + O2 = a long-chain fatty acid + hnu + FMN + H2O + 2 H(+)</text>
        <dbReference type="Rhea" id="RHEA:17181"/>
        <dbReference type="ChEBI" id="CHEBI:15377"/>
        <dbReference type="ChEBI" id="CHEBI:15378"/>
        <dbReference type="ChEBI" id="CHEBI:15379"/>
        <dbReference type="ChEBI" id="CHEBI:17176"/>
        <dbReference type="ChEBI" id="CHEBI:30212"/>
        <dbReference type="ChEBI" id="CHEBI:57560"/>
        <dbReference type="ChEBI" id="CHEBI:57618"/>
        <dbReference type="ChEBI" id="CHEBI:58210"/>
        <dbReference type="EC" id="1.14.14.3"/>
    </reaction>
</comment>
<evidence type="ECO:0000259" key="9">
    <source>
        <dbReference type="Pfam" id="PF00296"/>
    </source>
</evidence>
<evidence type="ECO:0000256" key="2">
    <source>
        <dbReference type="ARBA" id="ARBA00012106"/>
    </source>
</evidence>
<evidence type="ECO:0000256" key="5">
    <source>
        <dbReference type="ARBA" id="ARBA00023033"/>
    </source>
</evidence>
<keyword evidence="4" id="KW-0560">Oxidoreductase</keyword>
<evidence type="ECO:0000256" key="8">
    <source>
        <dbReference type="ARBA" id="ARBA00048737"/>
    </source>
</evidence>
<dbReference type="Proteomes" id="UP000006304">
    <property type="component" value="Chromosome"/>
</dbReference>
<sequence>MRFDIVLSVAQRPGIGQRETFAAATQSAQWAEELGYSGIWLLEHHFTNYSLCTNALNMASFLLGGTERIRVGSAITIVPLEHPIKLAERVAMLDHLSGGRFDFGIGRGTYARDFEAFAVDMTVNHLALVETMDQVVRAWGEEPYVISSMDGTLDAVPVQPKPLTHPHPPVYVASGSPDTVRWAAAHGYPLLIREAMPDNEKRALMSRYRETAGPHGQLDAAARHALTCIAVLDDTNDRAADTVREHVGWWVAEGATSNGLLARRHLLPNYRTYFDAVDAGRKAGGRDASGVVEKMIPLNLVGTPQRCRDRLTELYESTGLTHFILAFDANPPGEPTYRAMQRCMDEVLRPVAAACEGTLVP</sequence>
<dbReference type="PANTHER" id="PTHR30137">
    <property type="entry name" value="LUCIFERASE-LIKE MONOOXYGENASE"/>
    <property type="match status" value="1"/>
</dbReference>
<dbReference type="GO" id="GO:0008218">
    <property type="term" value="P:bioluminescence"/>
    <property type="evidence" value="ECO:0007669"/>
    <property type="project" value="UniProtKB-KW"/>
</dbReference>
<reference evidence="10 11" key="1">
    <citation type="journal article" date="2012" name="J. Bacteriol.">
        <title>Complete genome sequence of Nocardia brasiliensis HUJEG-1.</title>
        <authorList>
            <person name="Vera-Cabrera L."/>
            <person name="Ortiz-Lopez R."/>
            <person name="Elizondo-Gonzalez R."/>
            <person name="Perez-Maya A.A."/>
            <person name="Ocampo-Candiani J."/>
        </authorList>
    </citation>
    <scope>NUCLEOTIDE SEQUENCE [LARGE SCALE GENOMIC DNA]</scope>
    <source>
        <strain evidence="11">ATCC 700358</strain>
    </source>
</reference>
<evidence type="ECO:0000313" key="11">
    <source>
        <dbReference type="Proteomes" id="UP000006304"/>
    </source>
</evidence>
<name>K0F3X8_NOCB7</name>
<dbReference type="InterPro" id="IPR011251">
    <property type="entry name" value="Luciferase-like_dom"/>
</dbReference>
<keyword evidence="5" id="KW-0503">Monooxygenase</keyword>
<evidence type="ECO:0000256" key="1">
    <source>
        <dbReference type="ARBA" id="ARBA00011870"/>
    </source>
</evidence>
<accession>K0F3X8</accession>
<proteinExistence type="predicted"/>
<evidence type="ECO:0000256" key="7">
    <source>
        <dbReference type="ARBA" id="ARBA00023262"/>
    </source>
</evidence>
<keyword evidence="6" id="KW-0455">Luminescence</keyword>
<dbReference type="EC" id="1.14.14.3" evidence="2"/>
<dbReference type="SUPFAM" id="SSF51679">
    <property type="entry name" value="Bacterial luciferase-like"/>
    <property type="match status" value="1"/>
</dbReference>
<dbReference type="InterPro" id="IPR050766">
    <property type="entry name" value="Bact_Lucif_Oxidored"/>
</dbReference>
<evidence type="ECO:0000256" key="6">
    <source>
        <dbReference type="ARBA" id="ARBA00023223"/>
    </source>
</evidence>
<protein>
    <recommendedName>
        <fullName evidence="2">bacterial luciferase</fullName>
        <ecNumber evidence="2">1.14.14.3</ecNumber>
    </recommendedName>
</protein>
<evidence type="ECO:0000256" key="3">
    <source>
        <dbReference type="ARBA" id="ARBA00022630"/>
    </source>
</evidence>
<evidence type="ECO:0000313" key="10">
    <source>
        <dbReference type="EMBL" id="AFU02271.1"/>
    </source>
</evidence>
<dbReference type="KEGG" id="nbr:O3I_021560"/>